<gene>
    <name evidence="2" type="ORF">Maq22A_c27870</name>
</gene>
<proteinExistence type="predicted"/>
<feature type="region of interest" description="Disordered" evidence="1">
    <location>
        <begin position="75"/>
        <end position="163"/>
    </location>
</feature>
<organism evidence="2 3">
    <name type="scientific">Methylobacterium aquaticum</name>
    <dbReference type="NCBI Taxonomy" id="270351"/>
    <lineage>
        <taxon>Bacteria</taxon>
        <taxon>Pseudomonadati</taxon>
        <taxon>Pseudomonadota</taxon>
        <taxon>Alphaproteobacteria</taxon>
        <taxon>Hyphomicrobiales</taxon>
        <taxon>Methylobacteriaceae</taxon>
        <taxon>Methylobacterium</taxon>
    </lineage>
</organism>
<dbReference type="STRING" id="270351.Maq22A_c27870"/>
<reference evidence="3" key="2">
    <citation type="submission" date="2015-01" db="EMBL/GenBank/DDBJ databases">
        <title>Complete genome sequence of Methylobacterium aquaticum strain 22A.</title>
        <authorList>
            <person name="Tani A."/>
            <person name="Ogura Y."/>
            <person name="Hayashi T."/>
        </authorList>
    </citation>
    <scope>NUCLEOTIDE SEQUENCE [LARGE SCALE GENOMIC DNA]</scope>
    <source>
        <strain evidence="3">MA-22A</strain>
    </source>
</reference>
<feature type="compositionally biased region" description="Basic and acidic residues" evidence="1">
    <location>
        <begin position="82"/>
        <end position="92"/>
    </location>
</feature>
<evidence type="ECO:0000256" key="1">
    <source>
        <dbReference type="SAM" id="MobiDB-lite"/>
    </source>
</evidence>
<evidence type="ECO:0000313" key="2">
    <source>
        <dbReference type="EMBL" id="BAR47080.1"/>
    </source>
</evidence>
<name>A0A1Y0ZBP8_9HYPH</name>
<dbReference type="EMBL" id="AP014704">
    <property type="protein sequence ID" value="BAR47080.1"/>
    <property type="molecule type" value="Genomic_DNA"/>
</dbReference>
<feature type="compositionally biased region" description="Basic and acidic residues" evidence="1">
    <location>
        <begin position="123"/>
        <end position="139"/>
    </location>
</feature>
<feature type="region of interest" description="Disordered" evidence="1">
    <location>
        <begin position="1"/>
        <end position="60"/>
    </location>
</feature>
<dbReference type="AlphaFoldDB" id="A0A1Y0ZBP8"/>
<sequence>MSHFFDEPDAGSAKKMRQNRNPGADPDRGVTARYRGSQPGRCERTTLCHPGPHPEASAHPRWVDCEADIQWARRSLGPSFETPDRSRSKIAGDLRSPSPRNDLTGGTGKHCQGHTNGASRVDPTPDRGRRVIGQDKSVREYGPATAPPPHWSRYSMLNRNHAA</sequence>
<evidence type="ECO:0000313" key="3">
    <source>
        <dbReference type="Proteomes" id="UP000061432"/>
    </source>
</evidence>
<dbReference type="KEGG" id="maqu:Maq22A_c27870"/>
<reference evidence="2 3" key="1">
    <citation type="journal article" date="2015" name="Genome Announc.">
        <title>Complete Genome Sequence of Methylobacterium aquaticum Strain 22A, Isolated from Racomitrium japonicum Moss.</title>
        <authorList>
            <person name="Tani A."/>
            <person name="Ogura Y."/>
            <person name="Hayashi T."/>
            <person name="Kimbara K."/>
        </authorList>
    </citation>
    <scope>NUCLEOTIDE SEQUENCE [LARGE SCALE GENOMIC DNA]</scope>
    <source>
        <strain evidence="2 3">MA-22A</strain>
    </source>
</reference>
<accession>A0A1Y0ZBP8</accession>
<protein>
    <submittedName>
        <fullName evidence="2">Uncharacterized protein</fullName>
    </submittedName>
</protein>
<dbReference type="Proteomes" id="UP000061432">
    <property type="component" value="Chromosome"/>
</dbReference>